<protein>
    <submittedName>
        <fullName evidence="2">Uncharacterized protein</fullName>
    </submittedName>
</protein>
<name>A0A1F5SYF6_9BACT</name>
<proteinExistence type="predicted"/>
<dbReference type="EMBL" id="MFGJ01000007">
    <property type="protein sequence ID" value="OGF31755.1"/>
    <property type="molecule type" value="Genomic_DNA"/>
</dbReference>
<dbReference type="AlphaFoldDB" id="A0A1F5SYF6"/>
<evidence type="ECO:0000313" key="2">
    <source>
        <dbReference type="EMBL" id="OGF31755.1"/>
    </source>
</evidence>
<dbReference type="STRING" id="1798002.A2478_04690"/>
<evidence type="ECO:0000313" key="3">
    <source>
        <dbReference type="Proteomes" id="UP000179001"/>
    </source>
</evidence>
<feature type="region of interest" description="Disordered" evidence="1">
    <location>
        <begin position="33"/>
        <end position="57"/>
    </location>
</feature>
<gene>
    <name evidence="2" type="ORF">A2478_04690</name>
</gene>
<comment type="caution">
    <text evidence="2">The sequence shown here is derived from an EMBL/GenBank/DDBJ whole genome shotgun (WGS) entry which is preliminary data.</text>
</comment>
<sequence>MEGKLFSFPKAKPRDHLTTRRVDCASPVSGLGSSTVLPTPARKRLAPAPADQPEWQSDQPVQGFLGHLAHILVDPLGAEHHHEQPVEDCHQEHYLHQQIFHCYPNSVSFSN</sequence>
<reference evidence="2 3" key="1">
    <citation type="journal article" date="2016" name="Nat. Commun.">
        <title>Thousands of microbial genomes shed light on interconnected biogeochemical processes in an aquifer system.</title>
        <authorList>
            <person name="Anantharaman K."/>
            <person name="Brown C.T."/>
            <person name="Hug L.A."/>
            <person name="Sharon I."/>
            <person name="Castelle C.J."/>
            <person name="Probst A.J."/>
            <person name="Thomas B.C."/>
            <person name="Singh A."/>
            <person name="Wilkins M.J."/>
            <person name="Karaoz U."/>
            <person name="Brodie E.L."/>
            <person name="Williams K.H."/>
            <person name="Hubbard S.S."/>
            <person name="Banfield J.F."/>
        </authorList>
    </citation>
    <scope>NUCLEOTIDE SEQUENCE [LARGE SCALE GENOMIC DNA]</scope>
</reference>
<accession>A0A1F5SYF6</accession>
<organism evidence="2 3">
    <name type="scientific">Candidatus Falkowbacteria bacterium RIFOXYC2_FULL_36_12</name>
    <dbReference type="NCBI Taxonomy" id="1798002"/>
    <lineage>
        <taxon>Bacteria</taxon>
        <taxon>Candidatus Falkowiibacteriota</taxon>
    </lineage>
</organism>
<evidence type="ECO:0000256" key="1">
    <source>
        <dbReference type="SAM" id="MobiDB-lite"/>
    </source>
</evidence>
<dbReference type="Proteomes" id="UP000179001">
    <property type="component" value="Unassembled WGS sequence"/>
</dbReference>